<dbReference type="Proteomes" id="UP000070422">
    <property type="component" value="Unassembled WGS sequence"/>
</dbReference>
<evidence type="ECO:0000256" key="5">
    <source>
        <dbReference type="ARBA" id="ARBA00022777"/>
    </source>
</evidence>
<dbReference type="SUPFAM" id="SSF52540">
    <property type="entry name" value="P-loop containing nucleoside triphosphate hydrolases"/>
    <property type="match status" value="1"/>
</dbReference>
<keyword evidence="2 8" id="KW-0963">Cytoplasm</keyword>
<evidence type="ECO:0000256" key="4">
    <source>
        <dbReference type="ARBA" id="ARBA00022741"/>
    </source>
</evidence>
<dbReference type="STRING" id="87541.AWM71_04955"/>
<evidence type="ECO:0000256" key="2">
    <source>
        <dbReference type="ARBA" id="ARBA00022490"/>
    </source>
</evidence>
<feature type="binding site" evidence="8">
    <location>
        <begin position="12"/>
        <end position="17"/>
    </location>
    <ligand>
        <name>ATP</name>
        <dbReference type="ChEBI" id="CHEBI:30616"/>
    </ligand>
</feature>
<comment type="caution">
    <text evidence="10">The sequence shown here is derived from an EMBL/GenBank/DDBJ whole genome shotgun (WGS) entry which is preliminary data.</text>
</comment>
<dbReference type="InterPro" id="IPR027417">
    <property type="entry name" value="P-loop_NTPase"/>
</dbReference>
<accession>A0A133XVF7</accession>
<dbReference type="Gene3D" id="3.40.50.300">
    <property type="entry name" value="P-loop containing nucleotide triphosphate hydrolases"/>
    <property type="match status" value="1"/>
</dbReference>
<dbReference type="GO" id="GO:0005737">
    <property type="term" value="C:cytoplasm"/>
    <property type="evidence" value="ECO:0007669"/>
    <property type="project" value="UniProtKB-SubCell"/>
</dbReference>
<protein>
    <recommendedName>
        <fullName evidence="8 9">Dephospho-CoA kinase</fullName>
        <ecNumber evidence="8 9">2.7.1.24</ecNumber>
    </recommendedName>
    <alternativeName>
        <fullName evidence="8">Dephosphocoenzyme A kinase</fullName>
    </alternativeName>
</protein>
<comment type="subcellular location">
    <subcellularLocation>
        <location evidence="8">Cytoplasm</location>
    </subcellularLocation>
</comment>
<evidence type="ECO:0000256" key="1">
    <source>
        <dbReference type="ARBA" id="ARBA00009018"/>
    </source>
</evidence>
<dbReference type="Pfam" id="PF01121">
    <property type="entry name" value="CoaE"/>
    <property type="match status" value="1"/>
</dbReference>
<dbReference type="CDD" id="cd02022">
    <property type="entry name" value="DPCK"/>
    <property type="match status" value="1"/>
</dbReference>
<dbReference type="EC" id="2.7.1.24" evidence="8 9"/>
<dbReference type="OrthoDB" id="9812943at2"/>
<keyword evidence="6 8" id="KW-0067">ATP-binding</keyword>
<comment type="similarity">
    <text evidence="1 8">Belongs to the CoaE family.</text>
</comment>
<dbReference type="GO" id="GO:0004140">
    <property type="term" value="F:dephospho-CoA kinase activity"/>
    <property type="evidence" value="ECO:0007669"/>
    <property type="project" value="UniProtKB-UniRule"/>
</dbReference>
<evidence type="ECO:0000256" key="9">
    <source>
        <dbReference type="NCBIfam" id="TIGR00152"/>
    </source>
</evidence>
<dbReference type="NCBIfam" id="TIGR00152">
    <property type="entry name" value="dephospho-CoA kinase"/>
    <property type="match status" value="1"/>
</dbReference>
<evidence type="ECO:0000313" key="10">
    <source>
        <dbReference type="EMBL" id="KXB34899.1"/>
    </source>
</evidence>
<comment type="pathway">
    <text evidence="8">Cofactor biosynthesis; coenzyme A biosynthesis; CoA from (R)-pantothenate: step 5/5.</text>
</comment>
<sequence>MTYRLGLTGSIATGKSTVSRYFKHLGFPVVDADLVARQVVEPGEEGLEAIVKEFGEEYVFPNGLLNRKKLAATIFSNPEARKRLNRVVQPCIQSKIKEKVKNYEAEGKDLIVLDIPLLYEMKYEQEVDAVMVVYVPESIQLKRLMARDHLEESEAIERMISQMNIEQKVRRADVIIDNTDTIHSTEQQVEAWLAINGFAPS</sequence>
<keyword evidence="5 8" id="KW-0418">Kinase</keyword>
<comment type="function">
    <text evidence="8">Catalyzes the phosphorylation of the 3'-hydroxyl group of dephosphocoenzyme A to form coenzyme A.</text>
</comment>
<keyword evidence="4 8" id="KW-0547">Nucleotide-binding</keyword>
<dbReference type="FunFam" id="3.40.50.300:FF:000991">
    <property type="entry name" value="Dephospho-CoA kinase"/>
    <property type="match status" value="1"/>
</dbReference>
<dbReference type="InterPro" id="IPR001977">
    <property type="entry name" value="Depp_CoAkinase"/>
</dbReference>
<dbReference type="HAMAP" id="MF_00376">
    <property type="entry name" value="Dephospho_CoA_kinase"/>
    <property type="match status" value="1"/>
</dbReference>
<reference evidence="10 11" key="1">
    <citation type="submission" date="2016-01" db="EMBL/GenBank/DDBJ databases">
        <authorList>
            <person name="Oliw E.H."/>
        </authorList>
    </citation>
    <scope>NUCLEOTIDE SEQUENCE [LARGE SCALE GENOMIC DNA]</scope>
    <source>
        <strain evidence="10 11">KA00635</strain>
    </source>
</reference>
<dbReference type="PATRIC" id="fig|87541.4.peg.1224"/>
<organism evidence="10 11">
    <name type="scientific">Aerococcus christensenii</name>
    <dbReference type="NCBI Taxonomy" id="87541"/>
    <lineage>
        <taxon>Bacteria</taxon>
        <taxon>Bacillati</taxon>
        <taxon>Bacillota</taxon>
        <taxon>Bacilli</taxon>
        <taxon>Lactobacillales</taxon>
        <taxon>Aerococcaceae</taxon>
        <taxon>Aerococcus</taxon>
    </lineage>
</organism>
<evidence type="ECO:0000256" key="3">
    <source>
        <dbReference type="ARBA" id="ARBA00022679"/>
    </source>
</evidence>
<keyword evidence="7 8" id="KW-0173">Coenzyme A biosynthesis</keyword>
<dbReference type="PANTHER" id="PTHR10695">
    <property type="entry name" value="DEPHOSPHO-COA KINASE-RELATED"/>
    <property type="match status" value="1"/>
</dbReference>
<evidence type="ECO:0000256" key="6">
    <source>
        <dbReference type="ARBA" id="ARBA00022840"/>
    </source>
</evidence>
<dbReference type="RefSeq" id="WP_060937009.1">
    <property type="nucleotide sequence ID" value="NZ_CP118095.1"/>
</dbReference>
<evidence type="ECO:0000256" key="8">
    <source>
        <dbReference type="HAMAP-Rule" id="MF_00376"/>
    </source>
</evidence>
<proteinExistence type="inferred from homology"/>
<name>A0A133XVF7_9LACT</name>
<evidence type="ECO:0000256" key="7">
    <source>
        <dbReference type="ARBA" id="ARBA00022993"/>
    </source>
</evidence>
<comment type="catalytic activity">
    <reaction evidence="8">
        <text>3'-dephospho-CoA + ATP = ADP + CoA + H(+)</text>
        <dbReference type="Rhea" id="RHEA:18245"/>
        <dbReference type="ChEBI" id="CHEBI:15378"/>
        <dbReference type="ChEBI" id="CHEBI:30616"/>
        <dbReference type="ChEBI" id="CHEBI:57287"/>
        <dbReference type="ChEBI" id="CHEBI:57328"/>
        <dbReference type="ChEBI" id="CHEBI:456216"/>
        <dbReference type="EC" id="2.7.1.24"/>
    </reaction>
</comment>
<dbReference type="PANTHER" id="PTHR10695:SF46">
    <property type="entry name" value="BIFUNCTIONAL COENZYME A SYNTHASE-RELATED"/>
    <property type="match status" value="1"/>
</dbReference>
<dbReference type="GO" id="GO:0015937">
    <property type="term" value="P:coenzyme A biosynthetic process"/>
    <property type="evidence" value="ECO:0007669"/>
    <property type="project" value="UniProtKB-UniRule"/>
</dbReference>
<dbReference type="EMBL" id="LSCQ01000070">
    <property type="protein sequence ID" value="KXB34899.1"/>
    <property type="molecule type" value="Genomic_DNA"/>
</dbReference>
<gene>
    <name evidence="8" type="primary">coaE</name>
    <name evidence="10" type="ORF">HMPREF3187_01231</name>
</gene>
<dbReference type="AlphaFoldDB" id="A0A133XVF7"/>
<dbReference type="GO" id="GO:0005524">
    <property type="term" value="F:ATP binding"/>
    <property type="evidence" value="ECO:0007669"/>
    <property type="project" value="UniProtKB-UniRule"/>
</dbReference>
<evidence type="ECO:0000313" key="11">
    <source>
        <dbReference type="Proteomes" id="UP000070422"/>
    </source>
</evidence>
<keyword evidence="3 8" id="KW-0808">Transferase</keyword>
<dbReference type="UniPathway" id="UPA00241">
    <property type="reaction ID" value="UER00356"/>
</dbReference>
<dbReference type="PROSITE" id="PS51219">
    <property type="entry name" value="DPCK"/>
    <property type="match status" value="1"/>
</dbReference>